<dbReference type="PROSITE" id="PS50005">
    <property type="entry name" value="TPR"/>
    <property type="match status" value="1"/>
</dbReference>
<dbReference type="GO" id="GO:0035556">
    <property type="term" value="P:intracellular signal transduction"/>
    <property type="evidence" value="ECO:0007669"/>
    <property type="project" value="InterPro"/>
</dbReference>
<dbReference type="InterPro" id="IPR029787">
    <property type="entry name" value="Nucleotide_cyclase"/>
</dbReference>
<evidence type="ECO:0000313" key="4">
    <source>
        <dbReference type="Proteomes" id="UP000183050"/>
    </source>
</evidence>
<keyword evidence="1" id="KW-0802">TPR repeat</keyword>
<dbReference type="GO" id="GO:0004016">
    <property type="term" value="F:adenylate cyclase activity"/>
    <property type="evidence" value="ECO:0007669"/>
    <property type="project" value="UniProtKB-ARBA"/>
</dbReference>
<dbReference type="Gene3D" id="3.30.70.1230">
    <property type="entry name" value="Nucleotide cyclase"/>
    <property type="match status" value="1"/>
</dbReference>
<dbReference type="SMART" id="SM00028">
    <property type="entry name" value="TPR"/>
    <property type="match status" value="4"/>
</dbReference>
<dbReference type="Pfam" id="PF14559">
    <property type="entry name" value="TPR_19"/>
    <property type="match status" value="1"/>
</dbReference>
<dbReference type="SUPFAM" id="SSF48452">
    <property type="entry name" value="TPR-like"/>
    <property type="match status" value="1"/>
</dbReference>
<dbReference type="InterPro" id="IPR001054">
    <property type="entry name" value="A/G_cyclase"/>
</dbReference>
<dbReference type="AlphaFoldDB" id="A0A1L3Z3W9"/>
<dbReference type="PROSITE" id="PS50125">
    <property type="entry name" value="GUANYLATE_CYCLASE_2"/>
    <property type="match status" value="1"/>
</dbReference>
<evidence type="ECO:0000256" key="1">
    <source>
        <dbReference type="PROSITE-ProRule" id="PRU00339"/>
    </source>
</evidence>
<evidence type="ECO:0000259" key="2">
    <source>
        <dbReference type="PROSITE" id="PS50125"/>
    </source>
</evidence>
<dbReference type="GO" id="GO:0006171">
    <property type="term" value="P:cAMP biosynthetic process"/>
    <property type="evidence" value="ECO:0007669"/>
    <property type="project" value="TreeGrafter"/>
</dbReference>
<name>A0A1L3Z3W9_RHILE</name>
<dbReference type="InterPro" id="IPR019734">
    <property type="entry name" value="TPR_rpt"/>
</dbReference>
<gene>
    <name evidence="3" type="ORF">BMW22_00805</name>
</gene>
<dbReference type="Pfam" id="PF00211">
    <property type="entry name" value="Guanylate_cyc"/>
    <property type="match status" value="1"/>
</dbReference>
<dbReference type="PANTHER" id="PTHR43081:SF19">
    <property type="entry name" value="PH-SENSITIVE ADENYLATE CYCLASE RV1264"/>
    <property type="match status" value="1"/>
</dbReference>
<dbReference type="PANTHER" id="PTHR43081">
    <property type="entry name" value="ADENYLATE CYCLASE, TERMINAL-DIFFERENTIATION SPECIFIC-RELATED"/>
    <property type="match status" value="1"/>
</dbReference>
<dbReference type="EMBL" id="CP018228">
    <property type="protein sequence ID" value="API50366.1"/>
    <property type="molecule type" value="Genomic_DNA"/>
</dbReference>
<feature type="domain" description="Guanylate cyclase" evidence="2">
    <location>
        <begin position="12"/>
        <end position="128"/>
    </location>
</feature>
<evidence type="ECO:0000313" key="3">
    <source>
        <dbReference type="EMBL" id="API50366.1"/>
    </source>
</evidence>
<accession>A0A1L3Z3W9</accession>
<sequence>MGLTSVTRKLAAILVADVVGYSRLAGADEDRILARLRTLRSDLVDPTIAVHNGRVVKRTGDGSLIEFRSVVDAVRCAIEVQTAMVERNIGVSPEHRIEFRVGIHLGDVVEENDGDLMGDGVNIAARLEGIAKPGAICLSEDAYRQVKSRLDLAVTDLGKIELKNIAEPMQVYSLQIGNPQPSPARQVRPAIEMPSVPAVPDKPSIAVLAFNNMSGDAEQEYFSDGISEDIITDLSKLSELHVIARNSSFVYKNVTASVPEMAKALGVRYVLEGSVRKAGNRVRVTAQLIDASNGGHIWASRFDRDLTDIFAVQDELTQEIVAALRLNLTHGDQDRLAQGRALNVDAYELLLRGREQASAHTRTGNRAARSLAADALAIDPQYAAAQALISFTHVLDYVNAWSTDPEGSLRIGMDLAQLAVEMAEEQPNGRFALGMACMWNRELDRARAEVQQGLALQPNSAELLILMAHIQIFSGDPAGALETLDASIRLDPHHPEILFQFRADAHFSLGEYEQAIAAIEQRLQQNSQSETAYALLASCYGHLGRSEESRQAWEKALQINPNFSVERRRRVLPFRNPEDFNRRVEGLRKAGLTAPNLGQC</sequence>
<dbReference type="Gene3D" id="3.40.50.10070">
    <property type="entry name" value="TolB, N-terminal domain"/>
    <property type="match status" value="1"/>
</dbReference>
<dbReference type="InterPro" id="IPR050697">
    <property type="entry name" value="Adenylyl/Guanylyl_Cyclase_3/4"/>
</dbReference>
<dbReference type="CDD" id="cd07302">
    <property type="entry name" value="CHD"/>
    <property type="match status" value="1"/>
</dbReference>
<dbReference type="Proteomes" id="UP000183050">
    <property type="component" value="Chromosome"/>
</dbReference>
<dbReference type="Gene3D" id="1.25.40.10">
    <property type="entry name" value="Tetratricopeptide repeat domain"/>
    <property type="match status" value="1"/>
</dbReference>
<dbReference type="InterPro" id="IPR011990">
    <property type="entry name" value="TPR-like_helical_dom_sf"/>
</dbReference>
<dbReference type="SUPFAM" id="SSF55073">
    <property type="entry name" value="Nucleotide cyclase"/>
    <property type="match status" value="1"/>
</dbReference>
<reference evidence="3 4" key="1">
    <citation type="submission" date="2016-11" db="EMBL/GenBank/DDBJ databases">
        <title>Rhizobium leguminosarum bv. viciae strain Vaf12 isolated from Vavilovia formosa root nodules from Russia, Dagestan.</title>
        <authorList>
            <person name="Kimeklis A."/>
        </authorList>
    </citation>
    <scope>NUCLEOTIDE SEQUENCE [LARGE SCALE GENOMIC DNA]</scope>
    <source>
        <strain evidence="3 4">Vaf-108</strain>
    </source>
</reference>
<organism evidence="3 4">
    <name type="scientific">Rhizobium leguminosarum</name>
    <dbReference type="NCBI Taxonomy" id="384"/>
    <lineage>
        <taxon>Bacteria</taxon>
        <taxon>Pseudomonadati</taxon>
        <taxon>Pseudomonadota</taxon>
        <taxon>Alphaproteobacteria</taxon>
        <taxon>Hyphomicrobiales</taxon>
        <taxon>Rhizobiaceae</taxon>
        <taxon>Rhizobium/Agrobacterium group</taxon>
        <taxon>Rhizobium</taxon>
    </lineage>
</organism>
<proteinExistence type="predicted"/>
<feature type="repeat" description="TPR" evidence="1">
    <location>
        <begin position="530"/>
        <end position="563"/>
    </location>
</feature>
<protein>
    <submittedName>
        <fullName evidence="3">Adenylate/guanylate cyclase domain-containing protein</fullName>
    </submittedName>
</protein>